<protein>
    <submittedName>
        <fullName evidence="2">Uncharacterized protein</fullName>
    </submittedName>
</protein>
<dbReference type="RefSeq" id="WP_149566468.1">
    <property type="nucleotide sequence ID" value="NZ_CP035807.1"/>
</dbReference>
<gene>
    <name evidence="2" type="ORF">EW093_00315</name>
</gene>
<reference evidence="2 3" key="1">
    <citation type="submission" date="2019-02" db="EMBL/GenBank/DDBJ databases">
        <authorList>
            <person name="Fomenkov A."/>
            <person name="Dubinina G."/>
            <person name="Grabovich M."/>
            <person name="Vincze T."/>
            <person name="Roberts R.J."/>
        </authorList>
    </citation>
    <scope>NUCLEOTIDE SEQUENCE [LARGE SCALE GENOMIC DNA]</scope>
    <source>
        <strain evidence="2 3">P</strain>
    </source>
</reference>
<feature type="transmembrane region" description="Helical" evidence="1">
    <location>
        <begin position="6"/>
        <end position="25"/>
    </location>
</feature>
<name>A0A5C1Q770_9SPIO</name>
<dbReference type="AlphaFoldDB" id="A0A5C1Q770"/>
<keyword evidence="3" id="KW-1185">Reference proteome</keyword>
<accession>A0A5C1Q770</accession>
<keyword evidence="1" id="KW-0472">Membrane</keyword>
<sequence length="205" mass="23173">MIKKTFFIIIFIFITSCGIPTYSYLGGAIISGSTFRIDLDSWPDTSSFILYSRYYLKNKDSSSSKFTDLTISDVSSNSEAYVESLGFIETTIHNLNDLVNSTELDLGLEGTFDILFSSDENLLCISKSDGIIYKLRFNDKDYPHFIGNYDDDNGSKYLDEFEDDSLSTVFIEFCVINIGKSFSNGTIQSIESLPKYINTFEIQTN</sequence>
<dbReference type="KEGG" id="sper:EW093_00315"/>
<keyword evidence="1" id="KW-1133">Transmembrane helix</keyword>
<evidence type="ECO:0000256" key="1">
    <source>
        <dbReference type="SAM" id="Phobius"/>
    </source>
</evidence>
<evidence type="ECO:0000313" key="3">
    <source>
        <dbReference type="Proteomes" id="UP000323824"/>
    </source>
</evidence>
<dbReference type="EMBL" id="CP035807">
    <property type="protein sequence ID" value="QEN03208.1"/>
    <property type="molecule type" value="Genomic_DNA"/>
</dbReference>
<keyword evidence="1" id="KW-0812">Transmembrane</keyword>
<organism evidence="2 3">
    <name type="scientific">Thiospirochaeta perfilievii</name>
    <dbReference type="NCBI Taxonomy" id="252967"/>
    <lineage>
        <taxon>Bacteria</taxon>
        <taxon>Pseudomonadati</taxon>
        <taxon>Spirochaetota</taxon>
        <taxon>Spirochaetia</taxon>
        <taxon>Spirochaetales</taxon>
        <taxon>Spirochaetaceae</taxon>
        <taxon>Thiospirochaeta</taxon>
    </lineage>
</organism>
<dbReference type="Proteomes" id="UP000323824">
    <property type="component" value="Chromosome"/>
</dbReference>
<reference evidence="2 3" key="2">
    <citation type="submission" date="2019-09" db="EMBL/GenBank/DDBJ databases">
        <title>Complete Genome Sequence and Methylome Analysis of free living Spirochaetas.</title>
        <authorList>
            <person name="Leshcheva N."/>
            <person name="Mikheeva N."/>
        </authorList>
    </citation>
    <scope>NUCLEOTIDE SEQUENCE [LARGE SCALE GENOMIC DNA]</scope>
    <source>
        <strain evidence="2 3">P</strain>
    </source>
</reference>
<evidence type="ECO:0000313" key="2">
    <source>
        <dbReference type="EMBL" id="QEN03208.1"/>
    </source>
</evidence>
<proteinExistence type="predicted"/>
<dbReference type="PROSITE" id="PS51257">
    <property type="entry name" value="PROKAR_LIPOPROTEIN"/>
    <property type="match status" value="1"/>
</dbReference>